<gene>
    <name evidence="3" type="ORF">ABS33_01010</name>
</gene>
<name>A0A0R2XK24_9BACT</name>
<reference evidence="3 4" key="1">
    <citation type="submission" date="2015-10" db="EMBL/GenBank/DDBJ databases">
        <title>Metagenome-Assembled Genomes uncover a global brackish microbiome.</title>
        <authorList>
            <person name="Hugerth L.W."/>
            <person name="Larsson J."/>
            <person name="Alneberg J."/>
            <person name="Lindh M.V."/>
            <person name="Legrand C."/>
            <person name="Pinhassi J."/>
            <person name="Andersson A.F."/>
        </authorList>
    </citation>
    <scope>NUCLEOTIDE SEQUENCE [LARGE SCALE GENOMIC DNA]</scope>
    <source>
        <strain evidence="3">BACL9 MAG-120924-bin69</strain>
    </source>
</reference>
<feature type="transmembrane region" description="Helical" evidence="2">
    <location>
        <begin position="16"/>
        <end position="34"/>
    </location>
</feature>
<accession>A0A0R2XK24</accession>
<protein>
    <submittedName>
        <fullName evidence="3">Uncharacterized protein</fullName>
    </submittedName>
</protein>
<keyword evidence="2" id="KW-0812">Transmembrane</keyword>
<organism evidence="3 4">
    <name type="scientific">Verrucomicrobia subdivision 6 bacterium BACL9 MAG-120924-bin69</name>
    <dbReference type="NCBI Taxonomy" id="1655635"/>
    <lineage>
        <taxon>Bacteria</taxon>
        <taxon>Pseudomonadati</taxon>
        <taxon>Verrucomicrobiota</taxon>
        <taxon>Verrucomicrobiia</taxon>
        <taxon>Verrucomicrobiales</taxon>
        <taxon>Verrucomicrobia subdivision 6</taxon>
    </lineage>
</organism>
<keyword evidence="2" id="KW-1133">Transmembrane helix</keyword>
<evidence type="ECO:0000313" key="3">
    <source>
        <dbReference type="EMBL" id="KRP34356.1"/>
    </source>
</evidence>
<dbReference type="AlphaFoldDB" id="A0A0R2XK24"/>
<dbReference type="EMBL" id="LIDN01000017">
    <property type="protein sequence ID" value="KRP34356.1"/>
    <property type="molecule type" value="Genomic_DNA"/>
</dbReference>
<feature type="region of interest" description="Disordered" evidence="1">
    <location>
        <begin position="219"/>
        <end position="250"/>
    </location>
</feature>
<evidence type="ECO:0000313" key="4">
    <source>
        <dbReference type="Proteomes" id="UP000051220"/>
    </source>
</evidence>
<keyword evidence="2" id="KW-0472">Membrane</keyword>
<evidence type="ECO:0000256" key="2">
    <source>
        <dbReference type="SAM" id="Phobius"/>
    </source>
</evidence>
<proteinExistence type="predicted"/>
<feature type="compositionally biased region" description="Basic and acidic residues" evidence="1">
    <location>
        <begin position="85"/>
        <end position="108"/>
    </location>
</feature>
<evidence type="ECO:0000256" key="1">
    <source>
        <dbReference type="SAM" id="MobiDB-lite"/>
    </source>
</evidence>
<dbReference type="Proteomes" id="UP000051220">
    <property type="component" value="Unassembled WGS sequence"/>
</dbReference>
<comment type="caution">
    <text evidence="3">The sequence shown here is derived from an EMBL/GenBank/DDBJ whole genome shotgun (WGS) entry which is preliminary data.</text>
</comment>
<feature type="region of interest" description="Disordered" evidence="1">
    <location>
        <begin position="85"/>
        <end position="110"/>
    </location>
</feature>
<sequence length="250" mass="27611">MDPSPTPKPRLPWDRWITVGTIGLAALVASGWTMRERQWATDRAESREDMRQAMHRLKTLSSSADQIRTAYLQRKSELDATRKKLEQANARSSEDRGKPPATPDERAKSAKTISAFAKKLSSSKLPAWAAVEKADGAIRILPGISLPKGNAGFQNFASLASTLVSIGPDWTLELIARAEPASDAWETAQERADLLIRSAEKSLQGQPARLRLRLEVTKGPRMEWRLQPPEMTAKAQPKSKSAPNPKAVKK</sequence>